<evidence type="ECO:0000256" key="1">
    <source>
        <dbReference type="SAM" id="MobiDB-lite"/>
    </source>
</evidence>
<accession>A0AAE1RYF3</accession>
<proteinExistence type="predicted"/>
<evidence type="ECO:0000313" key="3">
    <source>
        <dbReference type="Proteomes" id="UP001291623"/>
    </source>
</evidence>
<gene>
    <name evidence="2" type="ORF">RND71_019130</name>
</gene>
<feature type="region of interest" description="Disordered" evidence="1">
    <location>
        <begin position="133"/>
        <end position="152"/>
    </location>
</feature>
<protein>
    <submittedName>
        <fullName evidence="2">Uncharacterized protein</fullName>
    </submittedName>
</protein>
<dbReference type="EMBL" id="JAVYJV010000010">
    <property type="protein sequence ID" value="KAK4360178.1"/>
    <property type="molecule type" value="Genomic_DNA"/>
</dbReference>
<dbReference type="Proteomes" id="UP001291623">
    <property type="component" value="Unassembled WGS sequence"/>
</dbReference>
<feature type="region of interest" description="Disordered" evidence="1">
    <location>
        <begin position="1"/>
        <end position="65"/>
    </location>
</feature>
<comment type="caution">
    <text evidence="2">The sequence shown here is derived from an EMBL/GenBank/DDBJ whole genome shotgun (WGS) entry which is preliminary data.</text>
</comment>
<organism evidence="2 3">
    <name type="scientific">Anisodus tanguticus</name>
    <dbReference type="NCBI Taxonomy" id="243964"/>
    <lineage>
        <taxon>Eukaryota</taxon>
        <taxon>Viridiplantae</taxon>
        <taxon>Streptophyta</taxon>
        <taxon>Embryophyta</taxon>
        <taxon>Tracheophyta</taxon>
        <taxon>Spermatophyta</taxon>
        <taxon>Magnoliopsida</taxon>
        <taxon>eudicotyledons</taxon>
        <taxon>Gunneridae</taxon>
        <taxon>Pentapetalae</taxon>
        <taxon>asterids</taxon>
        <taxon>lamiids</taxon>
        <taxon>Solanales</taxon>
        <taxon>Solanaceae</taxon>
        <taxon>Solanoideae</taxon>
        <taxon>Hyoscyameae</taxon>
        <taxon>Anisodus</taxon>
    </lineage>
</organism>
<reference evidence="2" key="1">
    <citation type="submission" date="2023-12" db="EMBL/GenBank/DDBJ databases">
        <title>Genome assembly of Anisodus tanguticus.</title>
        <authorList>
            <person name="Wang Y.-J."/>
        </authorList>
    </citation>
    <scope>NUCLEOTIDE SEQUENCE</scope>
    <source>
        <strain evidence="2">KB-2021</strain>
        <tissue evidence="2">Leaf</tissue>
    </source>
</reference>
<feature type="compositionally biased region" description="Basic and acidic residues" evidence="1">
    <location>
        <begin position="51"/>
        <end position="65"/>
    </location>
</feature>
<evidence type="ECO:0000313" key="2">
    <source>
        <dbReference type="EMBL" id="KAK4360178.1"/>
    </source>
</evidence>
<name>A0AAE1RYF3_9SOLA</name>
<sequence>MLELEAKQPNFVDTPRRSKIVLPHQNKGLPCEDVQKKKSPTQAHQASKKRPSQDESDSRHGDCNFKRMRACPSSLEDINSSVVEISDSVGSLTRTVTTHIKEEHLDLVLNEKDKKAEELSVASRSYKEAKKKADSLRARRDAAKKEVEEIESKVSSTEEEYRRCADVFVVAANDSADVKEKRRHLEASLQNLVNYKLCLD</sequence>
<dbReference type="AlphaFoldDB" id="A0AAE1RYF3"/>
<keyword evidence="3" id="KW-1185">Reference proteome</keyword>